<accession>A0A7S4I1T0</accession>
<protein>
    <recommendedName>
        <fullName evidence="3">Impact N-terminal domain-containing protein</fullName>
    </recommendedName>
</protein>
<feature type="compositionally biased region" description="Low complexity" evidence="2">
    <location>
        <begin position="94"/>
        <end position="110"/>
    </location>
</feature>
<dbReference type="Pfam" id="PF01205">
    <property type="entry name" value="Impact_N"/>
    <property type="match status" value="1"/>
</dbReference>
<dbReference type="InterPro" id="IPR023582">
    <property type="entry name" value="Impact"/>
</dbReference>
<organism evidence="4">
    <name type="scientific">Prymnesium polylepis</name>
    <dbReference type="NCBI Taxonomy" id="72548"/>
    <lineage>
        <taxon>Eukaryota</taxon>
        <taxon>Haptista</taxon>
        <taxon>Haptophyta</taxon>
        <taxon>Prymnesiophyceae</taxon>
        <taxon>Prymnesiales</taxon>
        <taxon>Prymnesiaceae</taxon>
        <taxon>Prymnesium</taxon>
    </lineage>
</organism>
<dbReference type="GO" id="GO:0006446">
    <property type="term" value="P:regulation of translational initiation"/>
    <property type="evidence" value="ECO:0007669"/>
    <property type="project" value="TreeGrafter"/>
</dbReference>
<comment type="similarity">
    <text evidence="1">Belongs to the IMPACT family.</text>
</comment>
<dbReference type="GO" id="GO:0140469">
    <property type="term" value="P:GCN2-mediated signaling"/>
    <property type="evidence" value="ECO:0007669"/>
    <property type="project" value="TreeGrafter"/>
</dbReference>
<sequence>MTAYRVVDAKGKVAKEYDDDGEAHGGQRLLGSLTKAKAVNVAVVVSRVYGGQNIGKARFEHICERAQSLLAEVGHVPGVGIQHSWGEGQRLGGTPAAPTETTFAAAPSSASRKRKATAADEAAAAAAAADAAAARRKAMAEAAERRMASLGGAASSQSS</sequence>
<dbReference type="SUPFAM" id="SSF54211">
    <property type="entry name" value="Ribosomal protein S5 domain 2-like"/>
    <property type="match status" value="1"/>
</dbReference>
<feature type="region of interest" description="Disordered" evidence="2">
    <location>
        <begin position="84"/>
        <end position="120"/>
    </location>
</feature>
<name>A0A7S4I1T0_9EUKA</name>
<dbReference type="EMBL" id="HBKO01016926">
    <property type="protein sequence ID" value="CAE2216023.1"/>
    <property type="molecule type" value="Transcribed_RNA"/>
</dbReference>
<dbReference type="AlphaFoldDB" id="A0A7S4I1T0"/>
<dbReference type="Gene3D" id="3.30.230.30">
    <property type="entry name" value="Impact, N-terminal domain"/>
    <property type="match status" value="1"/>
</dbReference>
<dbReference type="PANTHER" id="PTHR16301:SF25">
    <property type="entry name" value="PROTEIN IMPACT"/>
    <property type="match status" value="1"/>
</dbReference>
<dbReference type="InterPro" id="IPR001498">
    <property type="entry name" value="Impact_N"/>
</dbReference>
<dbReference type="PANTHER" id="PTHR16301">
    <property type="entry name" value="IMPACT-RELATED"/>
    <property type="match status" value="1"/>
</dbReference>
<evidence type="ECO:0000256" key="2">
    <source>
        <dbReference type="SAM" id="MobiDB-lite"/>
    </source>
</evidence>
<dbReference type="InterPro" id="IPR036956">
    <property type="entry name" value="Impact_N_sf"/>
</dbReference>
<feature type="domain" description="Impact N-terminal" evidence="3">
    <location>
        <begin position="1"/>
        <end position="69"/>
    </location>
</feature>
<evidence type="ECO:0000256" key="1">
    <source>
        <dbReference type="ARBA" id="ARBA00007665"/>
    </source>
</evidence>
<reference evidence="4" key="1">
    <citation type="submission" date="2021-01" db="EMBL/GenBank/DDBJ databases">
        <authorList>
            <person name="Corre E."/>
            <person name="Pelletier E."/>
            <person name="Niang G."/>
            <person name="Scheremetjew M."/>
            <person name="Finn R."/>
            <person name="Kale V."/>
            <person name="Holt S."/>
            <person name="Cochrane G."/>
            <person name="Meng A."/>
            <person name="Brown T."/>
            <person name="Cohen L."/>
        </authorList>
    </citation>
    <scope>NUCLEOTIDE SEQUENCE</scope>
    <source>
        <strain evidence="4">UIO037</strain>
    </source>
</reference>
<gene>
    <name evidence="4" type="ORF">CPOL0286_LOCUS7713</name>
</gene>
<dbReference type="GO" id="GO:0005737">
    <property type="term" value="C:cytoplasm"/>
    <property type="evidence" value="ECO:0007669"/>
    <property type="project" value="TreeGrafter"/>
</dbReference>
<proteinExistence type="inferred from homology"/>
<evidence type="ECO:0000313" key="4">
    <source>
        <dbReference type="EMBL" id="CAE2216023.1"/>
    </source>
</evidence>
<evidence type="ECO:0000259" key="3">
    <source>
        <dbReference type="Pfam" id="PF01205"/>
    </source>
</evidence>
<dbReference type="InterPro" id="IPR020568">
    <property type="entry name" value="Ribosomal_Su5_D2-typ_SF"/>
</dbReference>